<reference evidence="2 3" key="1">
    <citation type="journal article" date="2023" name="Nucleic Acids Res.">
        <title>The hologenome of Daphnia magna reveals possible DNA methylation and microbiome-mediated evolution of the host genome.</title>
        <authorList>
            <person name="Chaturvedi A."/>
            <person name="Li X."/>
            <person name="Dhandapani V."/>
            <person name="Marshall H."/>
            <person name="Kissane S."/>
            <person name="Cuenca-Cambronero M."/>
            <person name="Asole G."/>
            <person name="Calvet F."/>
            <person name="Ruiz-Romero M."/>
            <person name="Marangio P."/>
            <person name="Guigo R."/>
            <person name="Rago D."/>
            <person name="Mirbahai L."/>
            <person name="Eastwood N."/>
            <person name="Colbourne J.K."/>
            <person name="Zhou J."/>
            <person name="Mallon E."/>
            <person name="Orsini L."/>
        </authorList>
    </citation>
    <scope>NUCLEOTIDE SEQUENCE [LARGE SCALE GENOMIC DNA]</scope>
    <source>
        <strain evidence="2">LRV0_1</strain>
    </source>
</reference>
<dbReference type="EMBL" id="JAOYFB010000001">
    <property type="protein sequence ID" value="KAK4003068.1"/>
    <property type="molecule type" value="Genomic_DNA"/>
</dbReference>
<evidence type="ECO:0000313" key="3">
    <source>
        <dbReference type="Proteomes" id="UP001234178"/>
    </source>
</evidence>
<organism evidence="2 3">
    <name type="scientific">Daphnia magna</name>
    <dbReference type="NCBI Taxonomy" id="35525"/>
    <lineage>
        <taxon>Eukaryota</taxon>
        <taxon>Metazoa</taxon>
        <taxon>Ecdysozoa</taxon>
        <taxon>Arthropoda</taxon>
        <taxon>Crustacea</taxon>
        <taxon>Branchiopoda</taxon>
        <taxon>Diplostraca</taxon>
        <taxon>Cladocera</taxon>
        <taxon>Anomopoda</taxon>
        <taxon>Daphniidae</taxon>
        <taxon>Daphnia</taxon>
    </lineage>
</organism>
<evidence type="ECO:0000256" key="1">
    <source>
        <dbReference type="SAM" id="MobiDB-lite"/>
    </source>
</evidence>
<protein>
    <submittedName>
        <fullName evidence="2">Uncharacterized protein</fullName>
    </submittedName>
</protein>
<dbReference type="Proteomes" id="UP001234178">
    <property type="component" value="Unassembled WGS sequence"/>
</dbReference>
<evidence type="ECO:0000313" key="2">
    <source>
        <dbReference type="EMBL" id="KAK4003068.1"/>
    </source>
</evidence>
<gene>
    <name evidence="2" type="ORF">OUZ56_004853</name>
</gene>
<name>A0ABQ9YR23_9CRUS</name>
<sequence>MLSHLTMNGTEDIEKTPLKKIQTEQKQKTRDEKQKKRGAFNSRICRKMQSTANCLARRGKNAMINT</sequence>
<feature type="region of interest" description="Disordered" evidence="1">
    <location>
        <begin position="1"/>
        <end position="43"/>
    </location>
</feature>
<accession>A0ABQ9YR23</accession>
<comment type="caution">
    <text evidence="2">The sequence shown here is derived from an EMBL/GenBank/DDBJ whole genome shotgun (WGS) entry which is preliminary data.</text>
</comment>
<proteinExistence type="predicted"/>
<feature type="compositionally biased region" description="Basic and acidic residues" evidence="1">
    <location>
        <begin position="12"/>
        <end position="34"/>
    </location>
</feature>
<keyword evidence="3" id="KW-1185">Reference proteome</keyword>